<dbReference type="Pfam" id="PF13620">
    <property type="entry name" value="CarboxypepD_reg"/>
    <property type="match status" value="1"/>
</dbReference>
<dbReference type="SUPFAM" id="SSF56935">
    <property type="entry name" value="Porins"/>
    <property type="match status" value="1"/>
</dbReference>
<dbReference type="InterPro" id="IPR036942">
    <property type="entry name" value="Beta-barrel_TonB_sf"/>
</dbReference>
<gene>
    <name evidence="6" type="ORF">AHMF7605_26930</name>
</gene>
<dbReference type="Gene3D" id="2.60.40.1120">
    <property type="entry name" value="Carboxypeptidase-like, regulatory domain"/>
    <property type="match status" value="1"/>
</dbReference>
<feature type="signal peptide" evidence="4">
    <location>
        <begin position="1"/>
        <end position="22"/>
    </location>
</feature>
<feature type="chain" id="PRO_5015765903" evidence="4">
    <location>
        <begin position="23"/>
        <end position="813"/>
    </location>
</feature>
<sequence>MKKLYCILGIVFLLFFSQITQAQTNGQLTGSVKDAKGGAVPFASVAVVQTTTSKVVTGVTTNDQGAFVIKTPAAGTYLLRITAIGFTNFDSSPFEVTSAEFAKDFGTITVQEDAKLLKEVTVQSMRPKVVAQADKMVVSVEGTALAAGSTAYDVLAKSPGVFIDQDGNIQLNGKGGIQIMIDGKLTYLSGKELQTMLQGMSAENLKDIEIITNPSAKYDAEGNAGILNINLKKNNLTGVNGSVYVGNFYNGMSGYSTGGTLNYKKGKWNTSANFDAARRVFYRNAIFNREFNTSTSSSRQYSNARQEDVRQVPSLRLSTDYDITDKHSVGVTTNLYYQDFNSEFKTRTFTSNGNPETDSLINATNLINGQFSNYKFNGHYMGKLDTAGTTLSADVDYVMINNNGKSRFTNLYQQLNNDNSRLVLPGSDNPSDYNIFSAKIDFTKPFSKDTKMELGAKASRVVSDNDLRFFYKVDNVNVPDVLKSNHFIYKEKIFAAYANFNTKLSEKWSLQSGLRAEQTLGDGNLLTTNTTFKRHYLNLFPSIFLMHNISKDYQISYNYSRRINRPRYESLNPFVFYIDPYTYAQGNPSLRPAYTNSFEVTQTLKSKYIFKIGYAVTTDFIAEVPEQFPELNRTVFMNTNVKRYENVNSNLVLPIKISKNWDMNNTFNVAYQDYTIEQKERSLRNKQLSYYGQSTQNIQLPKKVRLELNAFYQGPGAYALYRISALWGLDVGLKRSFLNEKLEFSVNVNDIFRGQQIIGKANYNGNINEFDQYFGSRSLRVNLRYRFNKGAKFEEKKRNTNLEELNRAGGGNN</sequence>
<dbReference type="Pfam" id="PF14905">
    <property type="entry name" value="OMP_b-brl_3"/>
    <property type="match status" value="1"/>
</dbReference>
<evidence type="ECO:0000313" key="6">
    <source>
        <dbReference type="EMBL" id="PSR56874.1"/>
    </source>
</evidence>
<dbReference type="Gene3D" id="2.40.170.20">
    <property type="entry name" value="TonB-dependent receptor, beta-barrel domain"/>
    <property type="match status" value="1"/>
</dbReference>
<feature type="domain" description="Outer membrane protein beta-barrel" evidence="5">
    <location>
        <begin position="383"/>
        <end position="785"/>
    </location>
</feature>
<dbReference type="Gene3D" id="2.170.130.10">
    <property type="entry name" value="TonB-dependent receptor, plug domain"/>
    <property type="match status" value="1"/>
</dbReference>
<reference evidence="6 7" key="1">
    <citation type="submission" date="2018-03" db="EMBL/GenBank/DDBJ databases">
        <title>Adhaeribacter sp. HMF7605 Genome sequencing and assembly.</title>
        <authorList>
            <person name="Kang H."/>
            <person name="Kang J."/>
            <person name="Cha I."/>
            <person name="Kim H."/>
            <person name="Joh K."/>
        </authorList>
    </citation>
    <scope>NUCLEOTIDE SEQUENCE [LARGE SCALE GENOMIC DNA]</scope>
    <source>
        <strain evidence="6 7">HMF7605</strain>
    </source>
</reference>
<dbReference type="InterPro" id="IPR041700">
    <property type="entry name" value="OMP_b-brl_3"/>
</dbReference>
<keyword evidence="3" id="KW-0998">Cell outer membrane</keyword>
<keyword evidence="7" id="KW-1185">Reference proteome</keyword>
<evidence type="ECO:0000256" key="2">
    <source>
        <dbReference type="ARBA" id="ARBA00023136"/>
    </source>
</evidence>
<keyword evidence="4" id="KW-0732">Signal</keyword>
<dbReference type="RefSeq" id="WP_106933049.1">
    <property type="nucleotide sequence ID" value="NZ_PYFT01000001.1"/>
</dbReference>
<organism evidence="6 7">
    <name type="scientific">Adhaeribacter arboris</name>
    <dbReference type="NCBI Taxonomy" id="2072846"/>
    <lineage>
        <taxon>Bacteria</taxon>
        <taxon>Pseudomonadati</taxon>
        <taxon>Bacteroidota</taxon>
        <taxon>Cytophagia</taxon>
        <taxon>Cytophagales</taxon>
        <taxon>Hymenobacteraceae</taxon>
        <taxon>Adhaeribacter</taxon>
    </lineage>
</organism>
<evidence type="ECO:0000259" key="5">
    <source>
        <dbReference type="Pfam" id="PF14905"/>
    </source>
</evidence>
<dbReference type="PANTHER" id="PTHR40980">
    <property type="entry name" value="PLUG DOMAIN-CONTAINING PROTEIN"/>
    <property type="match status" value="1"/>
</dbReference>
<name>A0A2T2YMX9_9BACT</name>
<dbReference type="OrthoDB" id="905812at2"/>
<proteinExistence type="predicted"/>
<dbReference type="SUPFAM" id="SSF49464">
    <property type="entry name" value="Carboxypeptidase regulatory domain-like"/>
    <property type="match status" value="1"/>
</dbReference>
<comment type="caution">
    <text evidence="6">The sequence shown here is derived from an EMBL/GenBank/DDBJ whole genome shotgun (WGS) entry which is preliminary data.</text>
</comment>
<protein>
    <submittedName>
        <fullName evidence="6">TonB-dependent receptor</fullName>
    </submittedName>
</protein>
<dbReference type="PANTHER" id="PTHR40980:SF4">
    <property type="entry name" value="TONB-DEPENDENT RECEPTOR-LIKE BETA-BARREL DOMAIN-CONTAINING PROTEIN"/>
    <property type="match status" value="1"/>
</dbReference>
<dbReference type="InterPro" id="IPR037066">
    <property type="entry name" value="Plug_dom_sf"/>
</dbReference>
<evidence type="ECO:0000313" key="7">
    <source>
        <dbReference type="Proteomes" id="UP000240357"/>
    </source>
</evidence>
<comment type="subcellular location">
    <subcellularLocation>
        <location evidence="1">Cell outer membrane</location>
    </subcellularLocation>
</comment>
<dbReference type="InterPro" id="IPR008969">
    <property type="entry name" value="CarboxyPept-like_regulatory"/>
</dbReference>
<dbReference type="GO" id="GO:0009279">
    <property type="term" value="C:cell outer membrane"/>
    <property type="evidence" value="ECO:0007669"/>
    <property type="project" value="UniProtKB-SubCell"/>
</dbReference>
<accession>A0A2T2YMX9</accession>
<dbReference type="EMBL" id="PYFT01000001">
    <property type="protein sequence ID" value="PSR56874.1"/>
    <property type="molecule type" value="Genomic_DNA"/>
</dbReference>
<evidence type="ECO:0000256" key="1">
    <source>
        <dbReference type="ARBA" id="ARBA00004442"/>
    </source>
</evidence>
<keyword evidence="2" id="KW-0472">Membrane</keyword>
<dbReference type="Proteomes" id="UP000240357">
    <property type="component" value="Unassembled WGS sequence"/>
</dbReference>
<evidence type="ECO:0000256" key="3">
    <source>
        <dbReference type="ARBA" id="ARBA00023237"/>
    </source>
</evidence>
<keyword evidence="6" id="KW-0675">Receptor</keyword>
<evidence type="ECO:0000256" key="4">
    <source>
        <dbReference type="SAM" id="SignalP"/>
    </source>
</evidence>
<dbReference type="AlphaFoldDB" id="A0A2T2YMX9"/>